<reference evidence="3" key="2">
    <citation type="submission" date="2020-05" db="UniProtKB">
        <authorList>
            <consortium name="EnsemblMetazoa"/>
        </authorList>
    </citation>
    <scope>IDENTIFICATION</scope>
    <source>
        <strain evidence="3">FAR1</strain>
    </source>
</reference>
<sequence>MLCVKLNTVIECFASRSEQTQIRALAVEILPTRNQEPEAAGMAATVQGSPRTGDESSESENETEPAKIFHRKLSTKKDVKSATAVKEGYLMKQTWSFQRWRRRYFRLKGHKLYYAKDSKHGKHKHHRAIMDCLEQSLQSNTGPEGAVMGAFVGVPLLEA</sequence>
<dbReference type="PROSITE" id="PS50003">
    <property type="entry name" value="PH_DOMAIN"/>
    <property type="match status" value="1"/>
</dbReference>
<dbReference type="VEuPathDB" id="VectorBase:AFAF019342"/>
<name>A0A182QYC6_9DIPT</name>
<dbReference type="Pfam" id="PF00169">
    <property type="entry name" value="PH"/>
    <property type="match status" value="1"/>
</dbReference>
<evidence type="ECO:0000313" key="3">
    <source>
        <dbReference type="EnsemblMetazoa" id="AFAF019342-PA"/>
    </source>
</evidence>
<protein>
    <recommendedName>
        <fullName evidence="2">PH domain-containing protein</fullName>
    </recommendedName>
</protein>
<dbReference type="InterPro" id="IPR011993">
    <property type="entry name" value="PH-like_dom_sf"/>
</dbReference>
<feature type="domain" description="PH" evidence="2">
    <location>
        <begin position="83"/>
        <end position="159"/>
    </location>
</feature>
<dbReference type="SUPFAM" id="SSF50729">
    <property type="entry name" value="PH domain-like"/>
    <property type="match status" value="1"/>
</dbReference>
<evidence type="ECO:0000259" key="2">
    <source>
        <dbReference type="PROSITE" id="PS50003"/>
    </source>
</evidence>
<dbReference type="Proteomes" id="UP000075886">
    <property type="component" value="Unassembled WGS sequence"/>
</dbReference>
<organism evidence="3 4">
    <name type="scientific">Anopheles farauti</name>
    <dbReference type="NCBI Taxonomy" id="69004"/>
    <lineage>
        <taxon>Eukaryota</taxon>
        <taxon>Metazoa</taxon>
        <taxon>Ecdysozoa</taxon>
        <taxon>Arthropoda</taxon>
        <taxon>Hexapoda</taxon>
        <taxon>Insecta</taxon>
        <taxon>Pterygota</taxon>
        <taxon>Neoptera</taxon>
        <taxon>Endopterygota</taxon>
        <taxon>Diptera</taxon>
        <taxon>Nematocera</taxon>
        <taxon>Culicoidea</taxon>
        <taxon>Culicidae</taxon>
        <taxon>Anophelinae</taxon>
        <taxon>Anopheles</taxon>
    </lineage>
</organism>
<feature type="region of interest" description="Disordered" evidence="1">
    <location>
        <begin position="36"/>
        <end position="68"/>
    </location>
</feature>
<reference evidence="4" key="1">
    <citation type="submission" date="2014-01" db="EMBL/GenBank/DDBJ databases">
        <title>The Genome Sequence of Anopheles farauti FAR1 (V2).</title>
        <authorList>
            <consortium name="The Broad Institute Genomics Platform"/>
            <person name="Neafsey D.E."/>
            <person name="Besansky N."/>
            <person name="Howell P."/>
            <person name="Walton C."/>
            <person name="Young S.K."/>
            <person name="Zeng Q."/>
            <person name="Gargeya S."/>
            <person name="Fitzgerald M."/>
            <person name="Haas B."/>
            <person name="Abouelleil A."/>
            <person name="Allen A.W."/>
            <person name="Alvarado L."/>
            <person name="Arachchi H.M."/>
            <person name="Berlin A.M."/>
            <person name="Chapman S.B."/>
            <person name="Gainer-Dewar J."/>
            <person name="Goldberg J."/>
            <person name="Griggs A."/>
            <person name="Gujja S."/>
            <person name="Hansen M."/>
            <person name="Howarth C."/>
            <person name="Imamovic A."/>
            <person name="Ireland A."/>
            <person name="Larimer J."/>
            <person name="McCowan C."/>
            <person name="Murphy C."/>
            <person name="Pearson M."/>
            <person name="Poon T.W."/>
            <person name="Priest M."/>
            <person name="Roberts A."/>
            <person name="Saif S."/>
            <person name="Shea T."/>
            <person name="Sisk P."/>
            <person name="Sykes S."/>
            <person name="Wortman J."/>
            <person name="Nusbaum C."/>
            <person name="Birren B."/>
        </authorList>
    </citation>
    <scope>NUCLEOTIDE SEQUENCE [LARGE SCALE GENOMIC DNA]</scope>
    <source>
        <strain evidence="4">FAR1</strain>
    </source>
</reference>
<accession>A0A182QYC6</accession>
<evidence type="ECO:0000256" key="1">
    <source>
        <dbReference type="SAM" id="MobiDB-lite"/>
    </source>
</evidence>
<dbReference type="Gene3D" id="2.30.29.30">
    <property type="entry name" value="Pleckstrin-homology domain (PH domain)/Phosphotyrosine-binding domain (PTB)"/>
    <property type="match status" value="1"/>
</dbReference>
<dbReference type="EMBL" id="AXCN02001209">
    <property type="status" value="NOT_ANNOTATED_CDS"/>
    <property type="molecule type" value="Genomic_DNA"/>
</dbReference>
<proteinExistence type="predicted"/>
<keyword evidence="4" id="KW-1185">Reference proteome</keyword>
<dbReference type="InterPro" id="IPR001849">
    <property type="entry name" value="PH_domain"/>
</dbReference>
<dbReference type="STRING" id="69004.A0A182QYC6"/>
<dbReference type="EnsemblMetazoa" id="AFAF019342-RA">
    <property type="protein sequence ID" value="AFAF019342-PA"/>
    <property type="gene ID" value="AFAF019342"/>
</dbReference>
<evidence type="ECO:0000313" key="4">
    <source>
        <dbReference type="Proteomes" id="UP000075886"/>
    </source>
</evidence>
<dbReference type="AlphaFoldDB" id="A0A182QYC6"/>